<keyword evidence="2" id="KW-1185">Reference proteome</keyword>
<evidence type="ECO:0008006" key="3">
    <source>
        <dbReference type="Google" id="ProtNLM"/>
    </source>
</evidence>
<proteinExistence type="predicted"/>
<accession>A0A511W8N2</accession>
<gene>
    <name evidence="1" type="ORF">AHA02nite_14880</name>
</gene>
<organism evidence="1 2">
    <name type="scientific">Alkalibacillus haloalkaliphilus</name>
    <dbReference type="NCBI Taxonomy" id="94136"/>
    <lineage>
        <taxon>Bacteria</taxon>
        <taxon>Bacillati</taxon>
        <taxon>Bacillota</taxon>
        <taxon>Bacilli</taxon>
        <taxon>Bacillales</taxon>
        <taxon>Bacillaceae</taxon>
        <taxon>Alkalibacillus</taxon>
    </lineage>
</organism>
<protein>
    <recommendedName>
        <fullName evidence="3">N-terminal of MaoC-like dehydratase domain-containing protein</fullName>
    </recommendedName>
</protein>
<name>A0A511W8N2_9BACI</name>
<dbReference type="OrthoDB" id="160199at2"/>
<dbReference type="AlphaFoldDB" id="A0A511W8N2"/>
<dbReference type="Proteomes" id="UP000321440">
    <property type="component" value="Unassembled WGS sequence"/>
</dbReference>
<evidence type="ECO:0000313" key="2">
    <source>
        <dbReference type="Proteomes" id="UP000321440"/>
    </source>
</evidence>
<dbReference type="EMBL" id="BJYA01000010">
    <property type="protein sequence ID" value="GEN45712.1"/>
    <property type="molecule type" value="Genomic_DNA"/>
</dbReference>
<sequence length="118" mass="13722">MKSGKVSVTITENMVQDFEQIFGKQGTQSPVFPMIFYRYIEVPWEAPSPPVLRKQHGTCTKQLMIGKTYQCQVILEAEKQRRNHVFYTQCLYVYDEHGEECVRCVSQLVTSSPLQKKK</sequence>
<dbReference type="RefSeq" id="WP_146815884.1">
    <property type="nucleotide sequence ID" value="NZ_BJYA01000010.1"/>
</dbReference>
<reference evidence="1 2" key="1">
    <citation type="submission" date="2019-07" db="EMBL/GenBank/DDBJ databases">
        <title>Whole genome shotgun sequence of Alkalibacillus haloalkaliphilus NBRC 103110.</title>
        <authorList>
            <person name="Hosoyama A."/>
            <person name="Uohara A."/>
            <person name="Ohji S."/>
            <person name="Ichikawa N."/>
        </authorList>
    </citation>
    <scope>NUCLEOTIDE SEQUENCE [LARGE SCALE GENOMIC DNA]</scope>
    <source>
        <strain evidence="1 2">NBRC 103110</strain>
    </source>
</reference>
<comment type="caution">
    <text evidence="1">The sequence shown here is derived from an EMBL/GenBank/DDBJ whole genome shotgun (WGS) entry which is preliminary data.</text>
</comment>
<evidence type="ECO:0000313" key="1">
    <source>
        <dbReference type="EMBL" id="GEN45712.1"/>
    </source>
</evidence>